<gene>
    <name evidence="2" type="ORF">GCM10023081_33730</name>
</gene>
<sequence length="48" mass="5264">MERGPPSRDAVLHPEDITPAEVFGTLATLLAVFVASWRRGGRPHPRKA</sequence>
<accession>A0ABP7CSV3</accession>
<dbReference type="RefSeq" id="WP_345152587.1">
    <property type="nucleotide sequence ID" value="NZ_BAABEO010000023.1"/>
</dbReference>
<keyword evidence="1" id="KW-0472">Membrane</keyword>
<evidence type="ECO:0000313" key="3">
    <source>
        <dbReference type="Proteomes" id="UP001500752"/>
    </source>
</evidence>
<protein>
    <submittedName>
        <fullName evidence="2">Uncharacterized protein</fullName>
    </submittedName>
</protein>
<proteinExistence type="predicted"/>
<name>A0ABP7CSV3_9MICC</name>
<reference evidence="3" key="1">
    <citation type="journal article" date="2019" name="Int. J. Syst. Evol. Microbiol.">
        <title>The Global Catalogue of Microorganisms (GCM) 10K type strain sequencing project: providing services to taxonomists for standard genome sequencing and annotation.</title>
        <authorList>
            <consortium name="The Broad Institute Genomics Platform"/>
            <consortium name="The Broad Institute Genome Sequencing Center for Infectious Disease"/>
            <person name="Wu L."/>
            <person name="Ma J."/>
        </authorList>
    </citation>
    <scope>NUCLEOTIDE SEQUENCE [LARGE SCALE GENOMIC DNA]</scope>
    <source>
        <strain evidence="3">JCM 30742</strain>
    </source>
</reference>
<dbReference type="EMBL" id="BAABEO010000023">
    <property type="protein sequence ID" value="GAA3693624.1"/>
    <property type="molecule type" value="Genomic_DNA"/>
</dbReference>
<feature type="transmembrane region" description="Helical" evidence="1">
    <location>
        <begin position="20"/>
        <end position="37"/>
    </location>
</feature>
<keyword evidence="1" id="KW-1133">Transmembrane helix</keyword>
<comment type="caution">
    <text evidence="2">The sequence shown here is derived from an EMBL/GenBank/DDBJ whole genome shotgun (WGS) entry which is preliminary data.</text>
</comment>
<dbReference type="Proteomes" id="UP001500752">
    <property type="component" value="Unassembled WGS sequence"/>
</dbReference>
<keyword evidence="1" id="KW-0812">Transmembrane</keyword>
<keyword evidence="3" id="KW-1185">Reference proteome</keyword>
<organism evidence="2 3">
    <name type="scientific">Arthrobacter ginkgonis</name>
    <dbReference type="NCBI Taxonomy" id="1630594"/>
    <lineage>
        <taxon>Bacteria</taxon>
        <taxon>Bacillati</taxon>
        <taxon>Actinomycetota</taxon>
        <taxon>Actinomycetes</taxon>
        <taxon>Micrococcales</taxon>
        <taxon>Micrococcaceae</taxon>
        <taxon>Arthrobacter</taxon>
    </lineage>
</organism>
<evidence type="ECO:0000256" key="1">
    <source>
        <dbReference type="SAM" id="Phobius"/>
    </source>
</evidence>
<evidence type="ECO:0000313" key="2">
    <source>
        <dbReference type="EMBL" id="GAA3693624.1"/>
    </source>
</evidence>